<dbReference type="RefSeq" id="WP_006781151.1">
    <property type="nucleotide sequence ID" value="NZ_CP040506.1"/>
</dbReference>
<evidence type="ECO:0000256" key="9">
    <source>
        <dbReference type="SAM" id="Phobius"/>
    </source>
</evidence>
<feature type="transmembrane region" description="Helical" evidence="9">
    <location>
        <begin position="359"/>
        <end position="381"/>
    </location>
</feature>
<feature type="transmembrane region" description="Helical" evidence="9">
    <location>
        <begin position="182"/>
        <end position="208"/>
    </location>
</feature>
<comment type="caution">
    <text evidence="11">The sequence shown here is derived from an EMBL/GenBank/DDBJ whole genome shotgun (WGS) entry which is preliminary data.</text>
</comment>
<dbReference type="InterPro" id="IPR038770">
    <property type="entry name" value="Na+/solute_symporter_sf"/>
</dbReference>
<evidence type="ECO:0000256" key="1">
    <source>
        <dbReference type="ARBA" id="ARBA00004651"/>
    </source>
</evidence>
<dbReference type="NCBIfam" id="NF003715">
    <property type="entry name" value="PRK05326.1-2"/>
    <property type="match status" value="1"/>
</dbReference>
<dbReference type="PANTHER" id="PTHR32507">
    <property type="entry name" value="NA(+)/H(+) ANTIPORTER 1"/>
    <property type="match status" value="1"/>
</dbReference>
<comment type="subcellular location">
    <subcellularLocation>
        <location evidence="1">Cell membrane</location>
        <topology evidence="1">Multi-pass membrane protein</topology>
    </subcellularLocation>
</comment>
<evidence type="ECO:0000256" key="5">
    <source>
        <dbReference type="ARBA" id="ARBA00022692"/>
    </source>
</evidence>
<dbReference type="GO" id="GO:0015297">
    <property type="term" value="F:antiporter activity"/>
    <property type="evidence" value="ECO:0007669"/>
    <property type="project" value="UniProtKB-KW"/>
</dbReference>
<evidence type="ECO:0000256" key="4">
    <source>
        <dbReference type="ARBA" id="ARBA00022475"/>
    </source>
</evidence>
<dbReference type="Pfam" id="PF02080">
    <property type="entry name" value="TrkA_C"/>
    <property type="match status" value="2"/>
</dbReference>
<dbReference type="GO" id="GO:0008324">
    <property type="term" value="F:monoatomic cation transmembrane transporter activity"/>
    <property type="evidence" value="ECO:0007669"/>
    <property type="project" value="InterPro"/>
</dbReference>
<dbReference type="SUPFAM" id="SSF116726">
    <property type="entry name" value="TrkA C-terminal domain-like"/>
    <property type="match status" value="2"/>
</dbReference>
<keyword evidence="8 9" id="KW-0472">Membrane</keyword>
<dbReference type="GO" id="GO:0005886">
    <property type="term" value="C:plasma membrane"/>
    <property type="evidence" value="ECO:0007669"/>
    <property type="project" value="UniProtKB-SubCell"/>
</dbReference>
<feature type="transmembrane region" description="Helical" evidence="9">
    <location>
        <begin position="53"/>
        <end position="73"/>
    </location>
</feature>
<keyword evidence="12" id="KW-1185">Reference proteome</keyword>
<evidence type="ECO:0000259" key="10">
    <source>
        <dbReference type="PROSITE" id="PS51202"/>
    </source>
</evidence>
<evidence type="ECO:0000256" key="3">
    <source>
        <dbReference type="ARBA" id="ARBA00022449"/>
    </source>
</evidence>
<keyword evidence="3" id="KW-0050">Antiport</keyword>
<dbReference type="NCBIfam" id="NF003716">
    <property type="entry name" value="PRK05326.1-3"/>
    <property type="match status" value="1"/>
</dbReference>
<evidence type="ECO:0000256" key="2">
    <source>
        <dbReference type="ARBA" id="ARBA00022448"/>
    </source>
</evidence>
<evidence type="ECO:0000313" key="11">
    <source>
        <dbReference type="EMBL" id="EHI58860.1"/>
    </source>
</evidence>
<dbReference type="InterPro" id="IPR036721">
    <property type="entry name" value="RCK_C_sf"/>
</dbReference>
<dbReference type="Gene3D" id="1.20.1530.20">
    <property type="match status" value="1"/>
</dbReference>
<reference evidence="11 12" key="1">
    <citation type="submission" date="2011-08" db="EMBL/GenBank/DDBJ databases">
        <title>The Genome Sequence of Clostridium hathewayi WAL-18680.</title>
        <authorList>
            <consortium name="The Broad Institute Genome Sequencing Platform"/>
            <person name="Earl A."/>
            <person name="Ward D."/>
            <person name="Feldgarden M."/>
            <person name="Gevers D."/>
            <person name="Finegold S.M."/>
            <person name="Summanen P.H."/>
            <person name="Molitoris D.R."/>
            <person name="Song M."/>
            <person name="Daigneault M."/>
            <person name="Allen-Vercoe E."/>
            <person name="Young S.K."/>
            <person name="Zeng Q."/>
            <person name="Gargeya S."/>
            <person name="Fitzgerald M."/>
            <person name="Haas B."/>
            <person name="Abouelleil A."/>
            <person name="Alvarado L."/>
            <person name="Arachchi H.M."/>
            <person name="Berlin A."/>
            <person name="Brown A."/>
            <person name="Chapman S.B."/>
            <person name="Chen Z."/>
            <person name="Dunbar C."/>
            <person name="Freedman E."/>
            <person name="Gearin G."/>
            <person name="Gellesch M."/>
            <person name="Goldberg J."/>
            <person name="Griggs A."/>
            <person name="Gujja S."/>
            <person name="Heiman D."/>
            <person name="Howarth C."/>
            <person name="Larson L."/>
            <person name="Lui A."/>
            <person name="MacDonald P.J.P."/>
            <person name="Montmayeur A."/>
            <person name="Murphy C."/>
            <person name="Neiman D."/>
            <person name="Pearson M."/>
            <person name="Priest M."/>
            <person name="Roberts A."/>
            <person name="Saif S."/>
            <person name="Shea T."/>
            <person name="Shenoy N."/>
            <person name="Sisk P."/>
            <person name="Stolte C."/>
            <person name="Sykes S."/>
            <person name="Wortman J."/>
            <person name="Nusbaum C."/>
            <person name="Birren B."/>
        </authorList>
    </citation>
    <scope>NUCLEOTIDE SEQUENCE [LARGE SCALE GENOMIC DNA]</scope>
    <source>
        <strain evidence="11 12">WAL-18680</strain>
    </source>
</reference>
<feature type="transmembrane region" description="Helical" evidence="9">
    <location>
        <begin position="264"/>
        <end position="288"/>
    </location>
</feature>
<keyword evidence="5 9" id="KW-0812">Transmembrane</keyword>
<dbReference type="EMBL" id="ADLN01000083">
    <property type="protein sequence ID" value="EHI58860.1"/>
    <property type="molecule type" value="Genomic_DNA"/>
</dbReference>
<feature type="transmembrane region" description="Helical" evidence="9">
    <location>
        <begin position="220"/>
        <end position="252"/>
    </location>
</feature>
<keyword evidence="2" id="KW-0813">Transport</keyword>
<dbReference type="GO" id="GO:1902600">
    <property type="term" value="P:proton transmembrane transport"/>
    <property type="evidence" value="ECO:0007669"/>
    <property type="project" value="InterPro"/>
</dbReference>
<proteinExistence type="predicted"/>
<feature type="transmembrane region" description="Helical" evidence="9">
    <location>
        <begin position="294"/>
        <end position="318"/>
    </location>
</feature>
<dbReference type="Pfam" id="PF00999">
    <property type="entry name" value="Na_H_Exchanger"/>
    <property type="match status" value="1"/>
</dbReference>
<dbReference type="InterPro" id="IPR006037">
    <property type="entry name" value="RCK_C"/>
</dbReference>
<name>G5II44_9FIRM</name>
<dbReference type="PROSITE" id="PS51202">
    <property type="entry name" value="RCK_C"/>
    <property type="match status" value="2"/>
</dbReference>
<evidence type="ECO:0000256" key="7">
    <source>
        <dbReference type="ARBA" id="ARBA00023065"/>
    </source>
</evidence>
<evidence type="ECO:0000313" key="12">
    <source>
        <dbReference type="Proteomes" id="UP000005384"/>
    </source>
</evidence>
<evidence type="ECO:0000256" key="6">
    <source>
        <dbReference type="ARBA" id="ARBA00022989"/>
    </source>
</evidence>
<dbReference type="Proteomes" id="UP000005384">
    <property type="component" value="Unassembled WGS sequence"/>
</dbReference>
<feature type="domain" description="RCK C-terminal" evidence="10">
    <location>
        <begin position="396"/>
        <end position="461"/>
    </location>
</feature>
<feature type="transmembrane region" description="Helical" evidence="9">
    <location>
        <begin position="28"/>
        <end position="46"/>
    </location>
</feature>
<keyword evidence="7" id="KW-0406">Ion transport</keyword>
<dbReference type="PATRIC" id="fig|742737.3.peg.3148"/>
<dbReference type="Gene3D" id="3.30.70.1450">
    <property type="entry name" value="Regulator of K+ conductance, C-terminal domain"/>
    <property type="match status" value="2"/>
</dbReference>
<dbReference type="InterPro" id="IPR006153">
    <property type="entry name" value="Cation/H_exchanger_TM"/>
</dbReference>
<gene>
    <name evidence="11" type="ORF">HMPREF9473_03172</name>
</gene>
<keyword evidence="6 9" id="KW-1133">Transmembrane helix</keyword>
<feature type="transmembrane region" description="Helical" evidence="9">
    <location>
        <begin position="85"/>
        <end position="110"/>
    </location>
</feature>
<accession>G5II44</accession>
<sequence length="537" mass="57843">MIFALLVTSVVIIACILTNKITSRAGMPALLAFIVLGMFFGSDGLMKIPFENFAFAEQICSVALIFIMFYGGFGTKWRAAKPVAVQSVLLSSVGVVLTAGLTGAFAHLVLKMNLLEGLLLGAVLGSTDAASVFSILRSKNLNLKYNTASLLELESGSNDPCAYMMTVILLSMIQGNGAGGSVVYLVFAQVFFGALFGVVIAVAAGWFLRHVQVVTEGFDAAFVIAVALLSYALPQAVGGNGYLSAYLVGIILGNQKIPHKASLVNFFDGITSLLQMLIFFLLGLLAFPSRMPGVLLPAAAIALFLTFIGRPLVTWLILKPFHAPAAQQLIVSWAGLRGAASIVFAVMVTVSGAGLGRDLFHMVFCVVLFSIGVQGSLLPWLSGKLNMIDTDGCVLKTFNDYHEEREIQFIQLEMKEGHPWIGREVKEVELPPDTLLVMILRGKETLIPKGNTGIELNDTVVLSANAYEDDSTICLTEITVDKSHEWCDKQVSELELPEDTLIIMIRRGGQAMIPDGMTGIREGDELVVNENRRVGAV</sequence>
<feature type="transmembrane region" description="Helical" evidence="9">
    <location>
        <begin position="330"/>
        <end position="353"/>
    </location>
</feature>
<keyword evidence="4" id="KW-1003">Cell membrane</keyword>
<dbReference type="PANTHER" id="PTHR32507:SF7">
    <property type="entry name" value="K(+)_H(+) ANTIPORTER NHAP2"/>
    <property type="match status" value="1"/>
</dbReference>
<dbReference type="OrthoDB" id="9810759at2"/>
<dbReference type="AlphaFoldDB" id="G5II44"/>
<feature type="transmembrane region" description="Helical" evidence="9">
    <location>
        <begin position="117"/>
        <end position="136"/>
    </location>
</feature>
<protein>
    <recommendedName>
        <fullName evidence="10">RCK C-terminal domain-containing protein</fullName>
    </recommendedName>
</protein>
<evidence type="ECO:0000256" key="8">
    <source>
        <dbReference type="ARBA" id="ARBA00023136"/>
    </source>
</evidence>
<dbReference type="HOGENOM" id="CLU_005912_9_1_9"/>
<organism evidence="11 12">
    <name type="scientific">Hungatella hathewayi WAL-18680</name>
    <dbReference type="NCBI Taxonomy" id="742737"/>
    <lineage>
        <taxon>Bacteria</taxon>
        <taxon>Bacillati</taxon>
        <taxon>Bacillota</taxon>
        <taxon>Clostridia</taxon>
        <taxon>Lachnospirales</taxon>
        <taxon>Lachnospiraceae</taxon>
        <taxon>Hungatella</taxon>
    </lineage>
</organism>
<dbReference type="GO" id="GO:0006813">
    <property type="term" value="P:potassium ion transport"/>
    <property type="evidence" value="ECO:0007669"/>
    <property type="project" value="InterPro"/>
</dbReference>
<feature type="domain" description="RCK C-terminal" evidence="10">
    <location>
        <begin position="462"/>
        <end position="537"/>
    </location>
</feature>